<dbReference type="RefSeq" id="XP_035674167.1">
    <property type="nucleotide sequence ID" value="XM_035818274.1"/>
</dbReference>
<dbReference type="SUPFAM" id="SSF46689">
    <property type="entry name" value="Homeodomain-like"/>
    <property type="match status" value="1"/>
</dbReference>
<evidence type="ECO:0000313" key="12">
    <source>
        <dbReference type="RefSeq" id="XP_035674167.1"/>
    </source>
</evidence>
<feature type="compositionally biased region" description="Basic and acidic residues" evidence="9">
    <location>
        <begin position="287"/>
        <end position="298"/>
    </location>
</feature>
<dbReference type="Proteomes" id="UP000001554">
    <property type="component" value="Chromosome 4"/>
</dbReference>
<evidence type="ECO:0000256" key="4">
    <source>
        <dbReference type="ARBA" id="ARBA00023155"/>
    </source>
</evidence>
<dbReference type="AlphaFoldDB" id="A0A9J7L162"/>
<dbReference type="KEGG" id="bfo:118414309"/>
<dbReference type="Pfam" id="PF05920">
    <property type="entry name" value="Homeobox_KN"/>
    <property type="match status" value="1"/>
</dbReference>
<feature type="DNA-binding region" description="Homeobox" evidence="8">
    <location>
        <begin position="171"/>
        <end position="233"/>
    </location>
</feature>
<dbReference type="InterPro" id="IPR008422">
    <property type="entry name" value="KN_HD"/>
</dbReference>
<dbReference type="PANTHER" id="PTHR11850">
    <property type="entry name" value="HOMEOBOX PROTEIN TRANSCRIPTION FACTORS"/>
    <property type="match status" value="1"/>
</dbReference>
<keyword evidence="5" id="KW-0804">Transcription</keyword>
<evidence type="ECO:0000256" key="3">
    <source>
        <dbReference type="ARBA" id="ARBA00023125"/>
    </source>
</evidence>
<evidence type="ECO:0000256" key="1">
    <source>
        <dbReference type="ARBA" id="ARBA00004123"/>
    </source>
</evidence>
<dbReference type="Gene3D" id="1.10.10.60">
    <property type="entry name" value="Homeodomain-like"/>
    <property type="match status" value="1"/>
</dbReference>
<gene>
    <name evidence="12" type="primary">LOC118414309</name>
</gene>
<evidence type="ECO:0000256" key="7">
    <source>
        <dbReference type="ARBA" id="ARBA00038021"/>
    </source>
</evidence>
<dbReference type="SMART" id="SM00389">
    <property type="entry name" value="HOX"/>
    <property type="match status" value="1"/>
</dbReference>
<dbReference type="InterPro" id="IPR050224">
    <property type="entry name" value="TALE_homeobox"/>
</dbReference>
<evidence type="ECO:0000256" key="5">
    <source>
        <dbReference type="ARBA" id="ARBA00023163"/>
    </source>
</evidence>
<dbReference type="CDD" id="cd00086">
    <property type="entry name" value="homeodomain"/>
    <property type="match status" value="1"/>
</dbReference>
<dbReference type="GO" id="GO:0000122">
    <property type="term" value="P:negative regulation of transcription by RNA polymerase II"/>
    <property type="evidence" value="ECO:0000318"/>
    <property type="project" value="GO_Central"/>
</dbReference>
<proteinExistence type="inferred from homology"/>
<sequence>MFSFLCLIKCFVCSQGKWQVSVWLSFFVFVKCLEPVGRLYTIHCTQVQLPNHTSTITTGRYFSVCGQGSRQGLWCCLSFTCLRGEPGISAHPCHISGRHVHQKLSYLSLLNSRGNGCFNIKRQFSQTDSEIRFWMFSSRENKAMKYRERFYGEDEELFSSGSRRQRQDSVARKRRGNLPKEAVQILRAWLYDHRYNAYPTDAEKLDLAREAGLTVLQVCNWFINARRRILPDMIRRDGADPSEFTISRRTSAKRQGSYADTSSEDGRSSPETSPEPPPYPTWMQEMLEGKMKQYKSDEDVPGSMTPPDSPHHQSHPQPQLRADDNSNCREGLHEALVSRLAEKLRRQDHWIHAQNEAPVLSSQIPVNHASRLPTSATPPASLSLCHDVIRADCTTQTSPVDLTTQRKEVCTSCMLGGKCPSHAQPVGHESQTPPPTPPGEEDDMFGCLRLLVDVAVSQIQEHAGKKNNSAPFHITT</sequence>
<dbReference type="FunFam" id="1.10.10.60:FF:000059">
    <property type="entry name" value="TGFB-induced factor homeobox 1"/>
    <property type="match status" value="1"/>
</dbReference>
<evidence type="ECO:0000256" key="2">
    <source>
        <dbReference type="ARBA" id="ARBA00023015"/>
    </source>
</evidence>
<comment type="similarity">
    <text evidence="7">Belongs to the TALE/TGIF homeobox family.</text>
</comment>
<accession>A0A9J7L162</accession>
<evidence type="ECO:0000313" key="11">
    <source>
        <dbReference type="Proteomes" id="UP000001554"/>
    </source>
</evidence>
<keyword evidence="11" id="KW-1185">Reference proteome</keyword>
<reference evidence="12" key="2">
    <citation type="submission" date="2025-08" db="UniProtKB">
        <authorList>
            <consortium name="RefSeq"/>
        </authorList>
    </citation>
    <scope>IDENTIFICATION</scope>
    <source>
        <strain evidence="12">S238N-H82</strain>
        <tissue evidence="12">Testes</tissue>
    </source>
</reference>
<dbReference type="GeneID" id="118414309"/>
<keyword evidence="2" id="KW-0805">Transcription regulation</keyword>
<dbReference type="GO" id="GO:0005634">
    <property type="term" value="C:nucleus"/>
    <property type="evidence" value="ECO:0007669"/>
    <property type="project" value="UniProtKB-SubCell"/>
</dbReference>
<feature type="domain" description="Homeobox" evidence="10">
    <location>
        <begin position="169"/>
        <end position="232"/>
    </location>
</feature>
<feature type="region of interest" description="Disordered" evidence="9">
    <location>
        <begin position="421"/>
        <end position="443"/>
    </location>
</feature>
<dbReference type="PROSITE" id="PS50071">
    <property type="entry name" value="HOMEOBOX_2"/>
    <property type="match status" value="1"/>
</dbReference>
<feature type="region of interest" description="Disordered" evidence="9">
    <location>
        <begin position="237"/>
        <end position="326"/>
    </location>
</feature>
<evidence type="ECO:0000256" key="9">
    <source>
        <dbReference type="SAM" id="MobiDB-lite"/>
    </source>
</evidence>
<name>A0A9J7L162_BRAFL</name>
<evidence type="ECO:0000256" key="6">
    <source>
        <dbReference type="ARBA" id="ARBA00023242"/>
    </source>
</evidence>
<evidence type="ECO:0000256" key="8">
    <source>
        <dbReference type="PROSITE-ProRule" id="PRU00108"/>
    </source>
</evidence>
<protein>
    <submittedName>
        <fullName evidence="12">Iroquois-class homeodomain protein irx-5-like isoform X1</fullName>
    </submittedName>
</protein>
<comment type="subcellular location">
    <subcellularLocation>
        <location evidence="1 8">Nucleus</location>
    </subcellularLocation>
</comment>
<dbReference type="GO" id="GO:0003677">
    <property type="term" value="F:DNA binding"/>
    <property type="evidence" value="ECO:0007669"/>
    <property type="project" value="UniProtKB-UniRule"/>
</dbReference>
<evidence type="ECO:0000259" key="10">
    <source>
        <dbReference type="PROSITE" id="PS50071"/>
    </source>
</evidence>
<dbReference type="InterPro" id="IPR001356">
    <property type="entry name" value="HD"/>
</dbReference>
<reference evidence="11" key="1">
    <citation type="journal article" date="2020" name="Nat. Ecol. Evol.">
        <title>Deeply conserved synteny resolves early events in vertebrate evolution.</title>
        <authorList>
            <person name="Simakov O."/>
            <person name="Marletaz F."/>
            <person name="Yue J.X."/>
            <person name="O'Connell B."/>
            <person name="Jenkins J."/>
            <person name="Brandt A."/>
            <person name="Calef R."/>
            <person name="Tung C.H."/>
            <person name="Huang T.K."/>
            <person name="Schmutz J."/>
            <person name="Satoh N."/>
            <person name="Yu J.K."/>
            <person name="Putnam N.H."/>
            <person name="Green R.E."/>
            <person name="Rokhsar D.S."/>
        </authorList>
    </citation>
    <scope>NUCLEOTIDE SEQUENCE [LARGE SCALE GENOMIC DNA]</scope>
    <source>
        <strain evidence="11">S238N-H82</strain>
    </source>
</reference>
<dbReference type="OrthoDB" id="10056939at2759"/>
<keyword evidence="6 8" id="KW-0539">Nucleus</keyword>
<keyword evidence="3 8" id="KW-0238">DNA-binding</keyword>
<organism evidence="11 12">
    <name type="scientific">Branchiostoma floridae</name>
    <name type="common">Florida lancelet</name>
    <name type="synonym">Amphioxus</name>
    <dbReference type="NCBI Taxonomy" id="7739"/>
    <lineage>
        <taxon>Eukaryota</taxon>
        <taxon>Metazoa</taxon>
        <taxon>Chordata</taxon>
        <taxon>Cephalochordata</taxon>
        <taxon>Leptocardii</taxon>
        <taxon>Amphioxiformes</taxon>
        <taxon>Branchiostomatidae</taxon>
        <taxon>Branchiostoma</taxon>
    </lineage>
</organism>
<keyword evidence="4 8" id="KW-0371">Homeobox</keyword>
<dbReference type="InterPro" id="IPR009057">
    <property type="entry name" value="Homeodomain-like_sf"/>
</dbReference>
<dbReference type="GO" id="GO:0001227">
    <property type="term" value="F:DNA-binding transcription repressor activity, RNA polymerase II-specific"/>
    <property type="evidence" value="ECO:0000318"/>
    <property type="project" value="GO_Central"/>
</dbReference>